<dbReference type="GO" id="GO:0003700">
    <property type="term" value="F:DNA-binding transcription factor activity"/>
    <property type="evidence" value="ECO:0007669"/>
    <property type="project" value="InterPro"/>
</dbReference>
<dbReference type="PANTHER" id="PTHR43280">
    <property type="entry name" value="ARAC-FAMILY TRANSCRIPTIONAL REGULATOR"/>
    <property type="match status" value="1"/>
</dbReference>
<feature type="transmembrane region" description="Helical" evidence="4">
    <location>
        <begin position="167"/>
        <end position="185"/>
    </location>
</feature>
<evidence type="ECO:0000313" key="6">
    <source>
        <dbReference type="EMBL" id="SIT29044.1"/>
    </source>
</evidence>
<organism evidence="6 7">
    <name type="scientific">Filimonas lacunae</name>
    <dbReference type="NCBI Taxonomy" id="477680"/>
    <lineage>
        <taxon>Bacteria</taxon>
        <taxon>Pseudomonadati</taxon>
        <taxon>Bacteroidota</taxon>
        <taxon>Chitinophagia</taxon>
        <taxon>Chitinophagales</taxon>
        <taxon>Chitinophagaceae</taxon>
        <taxon>Filimonas</taxon>
    </lineage>
</organism>
<sequence length="400" mass="45390">MNYIIIIGAFQSLVALWLFVAHRQKRPADTLLNWILLCIFTHLCIKFTIFAADGHHDIKTAFNTFIDLAYGPLLWMYTSKISNSRYQPMQHWYLLVPTLLACIFYFSILLYLVADGTHPAQLLNGYNQVTAHAINLFNILFPVLCLKKAARLPQFWRSERRLIQKIAVIWLGLGILSFLLTYIITPLELFNADTLNITIRIIAYSLMVVISLFIIRYRLARLAGETAAAATVAAAPAFVEEMAAEPAIINEEENTATLPLAAKRTVLTSQQQTEVTEKLVALMEKKKTYTDPDLTLEKLAAESQIPRHHISEALNHHLGKTFYQFINDFRMKEVLHLLDKCKKQQITPGILSLAFEAGFNSKSTFNQYFKKATGYTPSEYLKKANAPGKHYTSSTILALE</sequence>
<proteinExistence type="predicted"/>
<keyword evidence="4" id="KW-0472">Membrane</keyword>
<dbReference type="SMART" id="SM00342">
    <property type="entry name" value="HTH_ARAC"/>
    <property type="match status" value="1"/>
</dbReference>
<accession>A0A173MDY7</accession>
<evidence type="ECO:0000259" key="5">
    <source>
        <dbReference type="PROSITE" id="PS01124"/>
    </source>
</evidence>
<keyword evidence="1" id="KW-0805">Transcription regulation</keyword>
<dbReference type="InterPro" id="IPR009057">
    <property type="entry name" value="Homeodomain-like_sf"/>
</dbReference>
<dbReference type="RefSeq" id="WP_076381222.1">
    <property type="nucleotide sequence ID" value="NZ_AP017422.1"/>
</dbReference>
<reference evidence="7" key="1">
    <citation type="submission" date="2017-01" db="EMBL/GenBank/DDBJ databases">
        <authorList>
            <person name="Varghese N."/>
            <person name="Submissions S."/>
        </authorList>
    </citation>
    <scope>NUCLEOTIDE SEQUENCE [LARGE SCALE GENOMIC DNA]</scope>
    <source>
        <strain evidence="7">DSM 21054</strain>
    </source>
</reference>
<dbReference type="GO" id="GO:0043565">
    <property type="term" value="F:sequence-specific DNA binding"/>
    <property type="evidence" value="ECO:0007669"/>
    <property type="project" value="InterPro"/>
</dbReference>
<evidence type="ECO:0000256" key="2">
    <source>
        <dbReference type="ARBA" id="ARBA00023125"/>
    </source>
</evidence>
<feature type="transmembrane region" description="Helical" evidence="4">
    <location>
        <begin position="126"/>
        <end position="146"/>
    </location>
</feature>
<keyword evidence="4" id="KW-1133">Transmembrane helix</keyword>
<keyword evidence="3" id="KW-0804">Transcription</keyword>
<dbReference type="KEGG" id="fln:FLA_1662"/>
<gene>
    <name evidence="6" type="ORF">SAMN05421788_108203</name>
</gene>
<feature type="transmembrane region" description="Helical" evidence="4">
    <location>
        <begin position="92"/>
        <end position="114"/>
    </location>
</feature>
<evidence type="ECO:0000256" key="3">
    <source>
        <dbReference type="ARBA" id="ARBA00023163"/>
    </source>
</evidence>
<feature type="transmembrane region" description="Helical" evidence="4">
    <location>
        <begin position="197"/>
        <end position="215"/>
    </location>
</feature>
<dbReference type="InterPro" id="IPR020449">
    <property type="entry name" value="Tscrpt_reg_AraC-type_HTH"/>
</dbReference>
<dbReference type="PRINTS" id="PR00032">
    <property type="entry name" value="HTHARAC"/>
</dbReference>
<dbReference type="Gene3D" id="1.10.10.60">
    <property type="entry name" value="Homeodomain-like"/>
    <property type="match status" value="2"/>
</dbReference>
<keyword evidence="4" id="KW-0812">Transmembrane</keyword>
<dbReference type="Pfam" id="PF12833">
    <property type="entry name" value="HTH_18"/>
    <property type="match status" value="1"/>
</dbReference>
<dbReference type="SUPFAM" id="SSF46689">
    <property type="entry name" value="Homeodomain-like"/>
    <property type="match status" value="1"/>
</dbReference>
<keyword evidence="7" id="KW-1185">Reference proteome</keyword>
<keyword evidence="2 6" id="KW-0238">DNA-binding</keyword>
<name>A0A173MDY7_9BACT</name>
<evidence type="ECO:0000256" key="4">
    <source>
        <dbReference type="SAM" id="Phobius"/>
    </source>
</evidence>
<dbReference type="EMBL" id="FTOR01000008">
    <property type="protein sequence ID" value="SIT29044.1"/>
    <property type="molecule type" value="Genomic_DNA"/>
</dbReference>
<dbReference type="InterPro" id="IPR018060">
    <property type="entry name" value="HTH_AraC"/>
</dbReference>
<evidence type="ECO:0000313" key="7">
    <source>
        <dbReference type="Proteomes" id="UP000186917"/>
    </source>
</evidence>
<dbReference type="STRING" id="477680.SAMN05421788_108203"/>
<feature type="domain" description="HTH araC/xylS-type" evidence="5">
    <location>
        <begin position="277"/>
        <end position="383"/>
    </location>
</feature>
<dbReference type="PANTHER" id="PTHR43280:SF29">
    <property type="entry name" value="ARAC-FAMILY TRANSCRIPTIONAL REGULATOR"/>
    <property type="match status" value="1"/>
</dbReference>
<protein>
    <submittedName>
        <fullName evidence="6">AraC-type DNA-binding protein</fullName>
    </submittedName>
</protein>
<dbReference type="AlphaFoldDB" id="A0A173MDY7"/>
<dbReference type="Proteomes" id="UP000186917">
    <property type="component" value="Unassembled WGS sequence"/>
</dbReference>
<dbReference type="OrthoDB" id="5492415at2"/>
<evidence type="ECO:0000256" key="1">
    <source>
        <dbReference type="ARBA" id="ARBA00023015"/>
    </source>
</evidence>
<dbReference type="PROSITE" id="PS01124">
    <property type="entry name" value="HTH_ARAC_FAMILY_2"/>
    <property type="match status" value="1"/>
</dbReference>
<feature type="transmembrane region" description="Helical" evidence="4">
    <location>
        <begin position="31"/>
        <end position="52"/>
    </location>
</feature>